<dbReference type="OrthoDB" id="10267182at2759"/>
<dbReference type="GO" id="GO:0046872">
    <property type="term" value="F:metal ion binding"/>
    <property type="evidence" value="ECO:0007669"/>
    <property type="project" value="UniProtKB-KW"/>
</dbReference>
<comment type="cofactor">
    <cofactor evidence="1">
        <name>Mg(2+)</name>
        <dbReference type="ChEBI" id="CHEBI:18420"/>
    </cofactor>
</comment>
<dbReference type="Pfam" id="PF06888">
    <property type="entry name" value="Put_Phosphatase"/>
    <property type="match status" value="1"/>
</dbReference>
<dbReference type="NCBIfam" id="TIGR01489">
    <property type="entry name" value="DKMTPPase-SF"/>
    <property type="match status" value="1"/>
</dbReference>
<dbReference type="Gene3D" id="3.40.50.1000">
    <property type="entry name" value="HAD superfamily/HAD-like"/>
    <property type="match status" value="1"/>
</dbReference>
<evidence type="ECO:0000313" key="6">
    <source>
        <dbReference type="Proteomes" id="UP000000226"/>
    </source>
</evidence>
<dbReference type="SUPFAM" id="SSF56784">
    <property type="entry name" value="HAD-like"/>
    <property type="match status" value="1"/>
</dbReference>
<protein>
    <submittedName>
        <fullName evidence="5">Uncharacterized protein</fullName>
    </submittedName>
</protein>
<dbReference type="AlphaFoldDB" id="V7API8"/>
<evidence type="ECO:0000256" key="2">
    <source>
        <dbReference type="ARBA" id="ARBA00022723"/>
    </source>
</evidence>
<reference evidence="6" key="1">
    <citation type="journal article" date="2014" name="Nat. Genet.">
        <title>A reference genome for common bean and genome-wide analysis of dual domestications.</title>
        <authorList>
            <person name="Schmutz J."/>
            <person name="McClean P.E."/>
            <person name="Mamidi S."/>
            <person name="Wu G.A."/>
            <person name="Cannon S.B."/>
            <person name="Grimwood J."/>
            <person name="Jenkins J."/>
            <person name="Shu S."/>
            <person name="Song Q."/>
            <person name="Chavarro C."/>
            <person name="Torres-Torres M."/>
            <person name="Geffroy V."/>
            <person name="Moghaddam S.M."/>
            <person name="Gao D."/>
            <person name="Abernathy B."/>
            <person name="Barry K."/>
            <person name="Blair M."/>
            <person name="Brick M.A."/>
            <person name="Chovatia M."/>
            <person name="Gepts P."/>
            <person name="Goodstein D.M."/>
            <person name="Gonzales M."/>
            <person name="Hellsten U."/>
            <person name="Hyten D.L."/>
            <person name="Jia G."/>
            <person name="Kelly J.D."/>
            <person name="Kudrna D."/>
            <person name="Lee R."/>
            <person name="Richard M.M."/>
            <person name="Miklas P.N."/>
            <person name="Osorno J.M."/>
            <person name="Rodrigues J."/>
            <person name="Thareau V."/>
            <person name="Urrea C.A."/>
            <person name="Wang M."/>
            <person name="Yu Y."/>
            <person name="Zhang M."/>
            <person name="Wing R.A."/>
            <person name="Cregan P.B."/>
            <person name="Rokhsar D.S."/>
            <person name="Jackson S.A."/>
        </authorList>
    </citation>
    <scope>NUCLEOTIDE SEQUENCE [LARGE SCALE GENOMIC DNA]</scope>
    <source>
        <strain evidence="6">cv. G19833</strain>
    </source>
</reference>
<evidence type="ECO:0000256" key="1">
    <source>
        <dbReference type="ARBA" id="ARBA00001946"/>
    </source>
</evidence>
<dbReference type="PANTHER" id="PTHR20889">
    <property type="entry name" value="PHOSPHATASE, ORPHAN 1, 2"/>
    <property type="match status" value="1"/>
</dbReference>
<dbReference type="eggNOG" id="KOG3120">
    <property type="taxonomic scope" value="Eukaryota"/>
</dbReference>
<keyword evidence="2" id="KW-0479">Metal-binding</keyword>
<keyword evidence="4" id="KW-0460">Magnesium</keyword>
<dbReference type="STRING" id="3885.V7API8"/>
<dbReference type="PANTHER" id="PTHR20889:SF12">
    <property type="entry name" value="LP01149P"/>
    <property type="match status" value="1"/>
</dbReference>
<name>V7API8_PHAVU</name>
<dbReference type="EMBL" id="CM002297">
    <property type="protein sequence ID" value="ESW07572.1"/>
    <property type="molecule type" value="Genomic_DNA"/>
</dbReference>
<gene>
    <name evidence="5" type="ORF">PHAVU_010G141200g</name>
</gene>
<keyword evidence="6" id="KW-1185">Reference proteome</keyword>
<evidence type="ECO:0000256" key="3">
    <source>
        <dbReference type="ARBA" id="ARBA00022801"/>
    </source>
</evidence>
<evidence type="ECO:0000313" key="5">
    <source>
        <dbReference type="EMBL" id="ESW07572.1"/>
    </source>
</evidence>
<dbReference type="InterPro" id="IPR036412">
    <property type="entry name" value="HAD-like_sf"/>
</dbReference>
<dbReference type="OMA" id="IRDWTDG"/>
<dbReference type="NCBIfam" id="TIGR01488">
    <property type="entry name" value="HAD-SF-IB"/>
    <property type="match status" value="1"/>
</dbReference>
<dbReference type="InterPro" id="IPR023214">
    <property type="entry name" value="HAD_sf"/>
</dbReference>
<dbReference type="Gramene" id="ESW07572">
    <property type="protein sequence ID" value="ESW07572"/>
    <property type="gene ID" value="PHAVU_010G141200g"/>
</dbReference>
<evidence type="ECO:0000256" key="4">
    <source>
        <dbReference type="ARBA" id="ARBA00022842"/>
    </source>
</evidence>
<organism evidence="5 6">
    <name type="scientific">Phaseolus vulgaris</name>
    <name type="common">Kidney bean</name>
    <name type="synonym">French bean</name>
    <dbReference type="NCBI Taxonomy" id="3885"/>
    <lineage>
        <taxon>Eukaryota</taxon>
        <taxon>Viridiplantae</taxon>
        <taxon>Streptophyta</taxon>
        <taxon>Embryophyta</taxon>
        <taxon>Tracheophyta</taxon>
        <taxon>Spermatophyta</taxon>
        <taxon>Magnoliopsida</taxon>
        <taxon>eudicotyledons</taxon>
        <taxon>Gunneridae</taxon>
        <taxon>Pentapetalae</taxon>
        <taxon>rosids</taxon>
        <taxon>fabids</taxon>
        <taxon>Fabales</taxon>
        <taxon>Fabaceae</taxon>
        <taxon>Papilionoideae</taxon>
        <taxon>50 kb inversion clade</taxon>
        <taxon>NPAAA clade</taxon>
        <taxon>indigoferoid/millettioid clade</taxon>
        <taxon>Phaseoleae</taxon>
        <taxon>Phaseolus</taxon>
    </lineage>
</organism>
<accession>V7API8</accession>
<keyword evidence="3" id="KW-0378">Hydrolase</keyword>
<dbReference type="InterPro" id="IPR006384">
    <property type="entry name" value="HAD_hydro_PyrdxlP_Pase-like"/>
</dbReference>
<proteinExistence type="predicted"/>
<dbReference type="Proteomes" id="UP000000226">
    <property type="component" value="Chromosome 10"/>
</dbReference>
<sequence>MFATTNYPCNIPLESKILFLFHSFTITINTLFAFHCKTKLRTTNLQSTIYTHPNRALFFRKKLSFFNLPKQIMSGIVVVFDFDKTIVDVDSDNWVVDELGFTDLFNQLLPTMPWNTLMDTMMKELHSHGKSIKDIEEVLHKIPLHPRVIPAIKAAHALGCDLRIVSDANTYFIETILKHLGIREYFSEMNTNPGYVNEEGRLRILPYHDFNKASHGCTLCPPNMCKGLVIKRIQDSISEEDKRLIYLGDGSGDYCPSLRLKEKDFMMPRKNFPVWDLICKDPSVVKAEIHGWSDGEELEQVLLQLISKVSMEHNSPFITSDCKLQTLSLSVLEALPKALPLRP</sequence>
<dbReference type="GO" id="GO:0016791">
    <property type="term" value="F:phosphatase activity"/>
    <property type="evidence" value="ECO:0007669"/>
    <property type="project" value="InterPro"/>
</dbReference>
<dbReference type="InterPro" id="IPR016965">
    <property type="entry name" value="Pase_PHOSPHO-typ"/>
</dbReference>